<proteinExistence type="predicted"/>
<evidence type="ECO:0000313" key="1">
    <source>
        <dbReference type="EMBL" id="KZT75510.1"/>
    </source>
</evidence>
<name>A0A2Z6ZY72_9LAMI</name>
<sequence>MRADRATLRAASCAAAATFVVVAPPAGRRSRDVVTAGLISSRFWFGPVPGSP</sequence>
<dbReference type="EMBL" id="KV233748">
    <property type="protein sequence ID" value="KZT75510.1"/>
    <property type="molecule type" value="Genomic_DNA"/>
</dbReference>
<keyword evidence="2" id="KW-1185">Reference proteome</keyword>
<reference evidence="1 2" key="1">
    <citation type="journal article" date="2015" name="Proc. Natl. Acad. Sci. U.S.A.">
        <title>The resurrection genome of Boea hygrometrica: A blueprint for survival of dehydration.</title>
        <authorList>
            <person name="Xiao L."/>
            <person name="Yang G."/>
            <person name="Zhang L."/>
            <person name="Yang X."/>
            <person name="Zhao S."/>
            <person name="Ji Z."/>
            <person name="Zhou Q."/>
            <person name="Hu M."/>
            <person name="Wang Y."/>
            <person name="Chen M."/>
            <person name="Xu Y."/>
            <person name="Jin H."/>
            <person name="Xiao X."/>
            <person name="Hu G."/>
            <person name="Bao F."/>
            <person name="Hu Y."/>
            <person name="Wan P."/>
            <person name="Li L."/>
            <person name="Deng X."/>
            <person name="Kuang T."/>
            <person name="Xiang C."/>
            <person name="Zhu J.K."/>
            <person name="Oliver M.J."/>
            <person name="He Y."/>
        </authorList>
    </citation>
    <scope>NUCLEOTIDE SEQUENCE [LARGE SCALE GENOMIC DNA]</scope>
    <source>
        <strain evidence="2">cv. XS01</strain>
    </source>
</reference>
<dbReference type="Proteomes" id="UP000250235">
    <property type="component" value="Unassembled WGS sequence"/>
</dbReference>
<evidence type="ECO:0000313" key="2">
    <source>
        <dbReference type="Proteomes" id="UP000250235"/>
    </source>
</evidence>
<dbReference type="AlphaFoldDB" id="A0A2Z6ZY72"/>
<organism evidence="1 2">
    <name type="scientific">Dorcoceras hygrometricum</name>
    <dbReference type="NCBI Taxonomy" id="472368"/>
    <lineage>
        <taxon>Eukaryota</taxon>
        <taxon>Viridiplantae</taxon>
        <taxon>Streptophyta</taxon>
        <taxon>Embryophyta</taxon>
        <taxon>Tracheophyta</taxon>
        <taxon>Spermatophyta</taxon>
        <taxon>Magnoliopsida</taxon>
        <taxon>eudicotyledons</taxon>
        <taxon>Gunneridae</taxon>
        <taxon>Pentapetalae</taxon>
        <taxon>asterids</taxon>
        <taxon>lamiids</taxon>
        <taxon>Lamiales</taxon>
        <taxon>Gesneriaceae</taxon>
        <taxon>Didymocarpoideae</taxon>
        <taxon>Trichosporeae</taxon>
        <taxon>Loxocarpinae</taxon>
        <taxon>Dorcoceras</taxon>
    </lineage>
</organism>
<gene>
    <name evidence="1" type="ORF">F511_47465</name>
</gene>
<accession>A0A2Z6ZY72</accession>
<protein>
    <submittedName>
        <fullName evidence="1">Uncharacterized protein</fullName>
    </submittedName>
</protein>